<protein>
    <submittedName>
        <fullName evidence="3">Uncharacterized protein</fullName>
    </submittedName>
</protein>
<feature type="transmembrane region" description="Helical" evidence="2">
    <location>
        <begin position="326"/>
        <end position="349"/>
    </location>
</feature>
<evidence type="ECO:0000313" key="4">
    <source>
        <dbReference type="Proteomes" id="UP001148614"/>
    </source>
</evidence>
<keyword evidence="4" id="KW-1185">Reference proteome</keyword>
<dbReference type="Proteomes" id="UP001148614">
    <property type="component" value="Unassembled WGS sequence"/>
</dbReference>
<keyword evidence="2" id="KW-1133">Transmembrane helix</keyword>
<feature type="region of interest" description="Disordered" evidence="1">
    <location>
        <begin position="775"/>
        <end position="794"/>
    </location>
</feature>
<feature type="transmembrane region" description="Helical" evidence="2">
    <location>
        <begin position="300"/>
        <end position="319"/>
    </location>
</feature>
<gene>
    <name evidence="3" type="ORF">NPX13_g5313</name>
</gene>
<comment type="caution">
    <text evidence="3">The sequence shown here is derived from an EMBL/GenBank/DDBJ whole genome shotgun (WGS) entry which is preliminary data.</text>
</comment>
<name>A0A9W8TMI6_9PEZI</name>
<feature type="transmembrane region" description="Helical" evidence="2">
    <location>
        <begin position="222"/>
        <end position="240"/>
    </location>
</feature>
<dbReference type="AlphaFoldDB" id="A0A9W8TMI6"/>
<reference evidence="3" key="1">
    <citation type="submission" date="2022-07" db="EMBL/GenBank/DDBJ databases">
        <title>Genome Sequence of Xylaria arbuscula.</title>
        <authorList>
            <person name="Buettner E."/>
        </authorList>
    </citation>
    <scope>NUCLEOTIDE SEQUENCE</scope>
    <source>
        <strain evidence="3">VT107</strain>
    </source>
</reference>
<dbReference type="EMBL" id="JANPWZ010000828">
    <property type="protein sequence ID" value="KAJ3571633.1"/>
    <property type="molecule type" value="Genomic_DNA"/>
</dbReference>
<evidence type="ECO:0000256" key="1">
    <source>
        <dbReference type="SAM" id="MobiDB-lite"/>
    </source>
</evidence>
<organism evidence="3 4">
    <name type="scientific">Xylaria arbuscula</name>
    <dbReference type="NCBI Taxonomy" id="114810"/>
    <lineage>
        <taxon>Eukaryota</taxon>
        <taxon>Fungi</taxon>
        <taxon>Dikarya</taxon>
        <taxon>Ascomycota</taxon>
        <taxon>Pezizomycotina</taxon>
        <taxon>Sordariomycetes</taxon>
        <taxon>Xylariomycetidae</taxon>
        <taxon>Xylariales</taxon>
        <taxon>Xylariaceae</taxon>
        <taxon>Xylaria</taxon>
    </lineage>
</organism>
<dbReference type="VEuPathDB" id="FungiDB:F4678DRAFT_274518"/>
<feature type="transmembrane region" description="Helical" evidence="2">
    <location>
        <begin position="183"/>
        <end position="201"/>
    </location>
</feature>
<proteinExistence type="predicted"/>
<feature type="transmembrane region" description="Helical" evidence="2">
    <location>
        <begin position="159"/>
        <end position="177"/>
    </location>
</feature>
<sequence length="794" mass="87198">MSRESTKSEPGGFQSTAPSRNLVEHITWSAGAALVFGAIVCYSATKQSELPSELLCWVLLPVVFAIAKRRREAHGSVESLLPLVKSISQSSETQTPSSISLWMIAASIVICSVFRAERGIIILLPALAPLLAISYRYTRPGSHPSTGCHISFSSLLRHDILGTALTAVLGIAALSGWDPTTYAISAAPVVALFIAYTLLAPQSTRNSQWLESVDIEDAVSSLALRVAALLVAALVGESYLFGLPNINAVETLALGLIKALMWYFTSQLARNTSWLVAAVAGTFSLLATRDPFMQPTDTRALIVALASLLSLVQVLYLLPKQAKARLTLLGLAAIPLVPYLSNLAALQLAQSSALKHAEKHPVEVLTREANANFDNLLRNQSSTYAAAHAEYQRRYGFEPPDGFEQWYKFAKENESPIIDEFDIISEGITPFLRMSGQEFLDIMSVAYDEPDHELWSCVMSGQPAKTECSHHGRENDRNNAHFFDRVTEKIPVVLKLRLLLNHLDEPTVMIPPLSAQSIRPVITNRGGERAWEVLTEFCSLRKNESKSEVASTIETYGLPFVTDRKAAMDLCQHPEYSDTHGLLAAPESLRLTEGLVPVLSNGAPSTMGDILYPSTAYVEEDRFAYHAERDIDWDKKQNNLYWAGSTTGGHARPGNWNGLQRQRFVELAQNLKHRTFSYLREKSGGAAAVLHEQAVDKRESPLSFATGVRPRWKRDQWAVLQPRRIEVAATEADNHPRVARRAALAVGALYTGQPAHGGAARVGVLPDIDGERTEARERNCRAGPSVVHSSLSRD</sequence>
<evidence type="ECO:0000313" key="3">
    <source>
        <dbReference type="EMBL" id="KAJ3571633.1"/>
    </source>
</evidence>
<keyword evidence="2" id="KW-0812">Transmembrane</keyword>
<evidence type="ECO:0000256" key="2">
    <source>
        <dbReference type="SAM" id="Phobius"/>
    </source>
</evidence>
<accession>A0A9W8TMI6</accession>
<keyword evidence="2" id="KW-0472">Membrane</keyword>